<dbReference type="GO" id="GO:0005634">
    <property type="term" value="C:nucleus"/>
    <property type="evidence" value="ECO:0007669"/>
    <property type="project" value="TreeGrafter"/>
</dbReference>
<evidence type="ECO:0000256" key="2">
    <source>
        <dbReference type="ARBA" id="ARBA00022917"/>
    </source>
</evidence>
<gene>
    <name evidence="7" type="ORF">OC846_006010</name>
</gene>
<feature type="domain" description="GST C-terminal" evidence="6">
    <location>
        <begin position="12"/>
        <end position="144"/>
    </location>
</feature>
<dbReference type="AlphaFoldDB" id="A0AAN6GK89"/>
<keyword evidence="2 3" id="KW-0648">Protein biosynthesis</keyword>
<evidence type="ECO:0008006" key="9">
    <source>
        <dbReference type="Google" id="ProtNLM"/>
    </source>
</evidence>
<dbReference type="SUPFAM" id="SSF47616">
    <property type="entry name" value="GST C-terminal domain-like"/>
    <property type="match status" value="1"/>
</dbReference>
<keyword evidence="8" id="KW-1185">Reference proteome</keyword>
<evidence type="ECO:0000313" key="7">
    <source>
        <dbReference type="EMBL" id="KAK0544592.1"/>
    </source>
</evidence>
<dbReference type="PROSITE" id="PS50040">
    <property type="entry name" value="EF1G_C"/>
    <property type="match status" value="1"/>
</dbReference>
<dbReference type="Pfam" id="PF00647">
    <property type="entry name" value="EF1G"/>
    <property type="match status" value="1"/>
</dbReference>
<dbReference type="Pfam" id="PF00043">
    <property type="entry name" value="GST_C"/>
    <property type="match status" value="1"/>
</dbReference>
<dbReference type="Proteomes" id="UP001176517">
    <property type="component" value="Unassembled WGS sequence"/>
</dbReference>
<reference evidence="7" key="1">
    <citation type="journal article" date="2023" name="PhytoFront">
        <title>Draft Genome Resources of Seven Strains of Tilletia horrida, Causal Agent of Kernel Smut of Rice.</title>
        <authorList>
            <person name="Khanal S."/>
            <person name="Antony Babu S."/>
            <person name="Zhou X.G."/>
        </authorList>
    </citation>
    <scope>NUCLEOTIDE SEQUENCE</scope>
    <source>
        <strain evidence="7">TX6</strain>
    </source>
</reference>
<dbReference type="InterPro" id="IPR050802">
    <property type="entry name" value="EF-GSTs"/>
</dbReference>
<dbReference type="Gene3D" id="1.20.1050.10">
    <property type="match status" value="1"/>
</dbReference>
<feature type="domain" description="EF-1-gamma C-terminal" evidence="5">
    <location>
        <begin position="180"/>
        <end position="337"/>
    </location>
</feature>
<dbReference type="InterPro" id="IPR004046">
    <property type="entry name" value="GST_C"/>
</dbReference>
<evidence type="ECO:0000256" key="4">
    <source>
        <dbReference type="SAM" id="MobiDB-lite"/>
    </source>
</evidence>
<dbReference type="Gene3D" id="3.30.70.1010">
    <property type="entry name" value="Translation elongation factor EF1B, gamma chain, conserved domain"/>
    <property type="match status" value="1"/>
</dbReference>
<dbReference type="SUPFAM" id="SSF89942">
    <property type="entry name" value="eEF1-gamma domain"/>
    <property type="match status" value="1"/>
</dbReference>
<dbReference type="InterPro" id="IPR036282">
    <property type="entry name" value="Glutathione-S-Trfase_C_sf"/>
</dbReference>
<dbReference type="FunFam" id="1.20.1050.10:FF:000006">
    <property type="entry name" value="Elongation factor 1 gamma"/>
    <property type="match status" value="1"/>
</dbReference>
<dbReference type="PANTHER" id="PTHR43986:SF1">
    <property type="entry name" value="ELONGATION FACTOR 1-GAMMA"/>
    <property type="match status" value="1"/>
</dbReference>
<proteinExistence type="predicted"/>
<evidence type="ECO:0000313" key="8">
    <source>
        <dbReference type="Proteomes" id="UP001176517"/>
    </source>
</evidence>
<dbReference type="PROSITE" id="PS50405">
    <property type="entry name" value="GST_CTER"/>
    <property type="match status" value="1"/>
</dbReference>
<dbReference type="FunFam" id="3.30.70.1010:FF:000001">
    <property type="entry name" value="Elongation factor 1-gamma 1"/>
    <property type="match status" value="1"/>
</dbReference>
<feature type="region of interest" description="Disordered" evidence="4">
    <location>
        <begin position="144"/>
        <end position="182"/>
    </location>
</feature>
<evidence type="ECO:0000259" key="6">
    <source>
        <dbReference type="PROSITE" id="PS50405"/>
    </source>
</evidence>
<dbReference type="InterPro" id="IPR010987">
    <property type="entry name" value="Glutathione-S-Trfase_C-like"/>
</dbReference>
<dbReference type="InterPro" id="IPR036433">
    <property type="entry name" value="EF1B_G_C_sf"/>
</dbReference>
<dbReference type="SMART" id="SM01183">
    <property type="entry name" value="EF1G"/>
    <property type="match status" value="1"/>
</dbReference>
<evidence type="ECO:0000256" key="3">
    <source>
        <dbReference type="PROSITE-ProRule" id="PRU00519"/>
    </source>
</evidence>
<dbReference type="GO" id="GO:0003746">
    <property type="term" value="F:translation elongation factor activity"/>
    <property type="evidence" value="ECO:0007669"/>
    <property type="project" value="UniProtKB-UniRule"/>
</dbReference>
<dbReference type="PANTHER" id="PTHR43986">
    <property type="entry name" value="ELONGATION FACTOR 1-GAMMA"/>
    <property type="match status" value="1"/>
</dbReference>
<sequence>MAPNAKDLLGSDAQTSASIDLWVNFADDEIFNHAGTVRRMALGVNPFFKPAEDAAYKSLELALNYLNNHLQTRTFLVGHRITLADIIVGGNLRSLYAMFVGPEIRDKYPNVLRYLNTVIHQPGFGDVYSKDFVLAEKTLKYAPPKKEDKPKAAPAAPAPKKAKEADEGEDEPLVPAEPKTKNPLDDLPKSPFILDEWKRVYSNKDTRKEALPWFWENFDAQGWSLWKFDFKYNEELTQIFMSANQIGGFFNRLEASRKYVFGTAGVFGEANSSLISGVALCRGQDWKPVLGVAPDIDSYNVIPLDHTKAEDRKLWDDFLAWEVSVDGKAWADGKVLK</sequence>
<evidence type="ECO:0000259" key="5">
    <source>
        <dbReference type="PROSITE" id="PS50040"/>
    </source>
</evidence>
<keyword evidence="1 3" id="KW-0251">Elongation factor</keyword>
<organism evidence="7 8">
    <name type="scientific">Tilletia horrida</name>
    <dbReference type="NCBI Taxonomy" id="155126"/>
    <lineage>
        <taxon>Eukaryota</taxon>
        <taxon>Fungi</taxon>
        <taxon>Dikarya</taxon>
        <taxon>Basidiomycota</taxon>
        <taxon>Ustilaginomycotina</taxon>
        <taxon>Exobasidiomycetes</taxon>
        <taxon>Tilletiales</taxon>
        <taxon>Tilletiaceae</taxon>
        <taxon>Tilletia</taxon>
    </lineage>
</organism>
<dbReference type="EMBL" id="JAPDMZ010000273">
    <property type="protein sequence ID" value="KAK0544592.1"/>
    <property type="molecule type" value="Genomic_DNA"/>
</dbReference>
<dbReference type="GO" id="GO:0005737">
    <property type="term" value="C:cytoplasm"/>
    <property type="evidence" value="ECO:0007669"/>
    <property type="project" value="TreeGrafter"/>
</dbReference>
<evidence type="ECO:0000256" key="1">
    <source>
        <dbReference type="ARBA" id="ARBA00022768"/>
    </source>
</evidence>
<comment type="caution">
    <text evidence="7">The sequence shown here is derived from an EMBL/GenBank/DDBJ whole genome shotgun (WGS) entry which is preliminary data.</text>
</comment>
<accession>A0AAN6GK89</accession>
<dbReference type="CDD" id="cd03181">
    <property type="entry name" value="GST_C_EF1Bgamma_like"/>
    <property type="match status" value="1"/>
</dbReference>
<dbReference type="InterPro" id="IPR001662">
    <property type="entry name" value="EF1B_G_C"/>
</dbReference>
<protein>
    <recommendedName>
        <fullName evidence="9">Elongation factor 1-gamma</fullName>
    </recommendedName>
</protein>
<name>A0AAN6GK89_9BASI</name>